<dbReference type="Gene3D" id="3.30.70.1360">
    <property type="entry name" value="mj0159-like"/>
    <property type="match status" value="1"/>
</dbReference>
<dbReference type="InterPro" id="IPR002846">
    <property type="entry name" value="NRD"/>
</dbReference>
<dbReference type="PANTHER" id="PTHR41964:SF1">
    <property type="entry name" value="GLOBAL NITROGEN REGULATOR NRPR"/>
    <property type="match status" value="1"/>
</dbReference>
<dbReference type="Pfam" id="PF08461">
    <property type="entry name" value="WHD_RNase_R"/>
    <property type="match status" value="1"/>
</dbReference>
<dbReference type="InterPro" id="IPR036390">
    <property type="entry name" value="WH_DNA-bd_sf"/>
</dbReference>
<dbReference type="EMBL" id="DTIN01000039">
    <property type="protein sequence ID" value="HFX14218.1"/>
    <property type="molecule type" value="Genomic_DNA"/>
</dbReference>
<accession>A0A7C3RJD7</accession>
<sequence>MNKDIERKLVAILEILNNYTEPVGANTISKKLVEKGIELSERAVRYHLKIMDERGLTKVDGKKGRIITDKGREEIKKALVADKLGFIISKILNLAYQVTLDKSGKGNVILNLSIINKKDLKKSLQIIKEILKKGYGVSDKTIIFDKEEEEITPGIIVPEKKVIVGTVCSVTIHGILLKRGIPLDAKFGGVLEVKNHEPVRFLEAINYNGSTLDPLEVFIKSRMTSILSVVKNGEGKVLATFRELPNTARDETEKVIEEIRDLGIKGKIYLGKPNQELFGIPVTQGSTGLVIIGGLNPLAGVIESNIDAMNEAMSILYKYEDLVPIKDLTK</sequence>
<dbReference type="InterPro" id="IPR013668">
    <property type="entry name" value="RNase_R_HTH_12"/>
</dbReference>
<dbReference type="PANTHER" id="PTHR41964">
    <property type="entry name" value="GLOBAL NITROGEN REGULATOR NRPR"/>
    <property type="match status" value="1"/>
</dbReference>
<gene>
    <name evidence="3" type="ORF">ENW00_08780</name>
</gene>
<feature type="domain" description="NrpR regulatory" evidence="1">
    <location>
        <begin position="84"/>
        <end position="322"/>
    </location>
</feature>
<dbReference type="InterPro" id="IPR036984">
    <property type="entry name" value="NrpR_dom_sf"/>
</dbReference>
<protein>
    <submittedName>
        <fullName evidence="3">DUF128 domain-containing protein</fullName>
    </submittedName>
</protein>
<dbReference type="InterPro" id="IPR036388">
    <property type="entry name" value="WH-like_DNA-bd_sf"/>
</dbReference>
<evidence type="ECO:0000259" key="2">
    <source>
        <dbReference type="Pfam" id="PF08461"/>
    </source>
</evidence>
<evidence type="ECO:0000313" key="3">
    <source>
        <dbReference type="EMBL" id="HFX14218.1"/>
    </source>
</evidence>
<organism evidence="3">
    <name type="scientific">Dictyoglomus thermophilum</name>
    <dbReference type="NCBI Taxonomy" id="14"/>
    <lineage>
        <taxon>Bacteria</taxon>
        <taxon>Pseudomonadati</taxon>
        <taxon>Dictyoglomota</taxon>
        <taxon>Dictyoglomia</taxon>
        <taxon>Dictyoglomales</taxon>
        <taxon>Dictyoglomaceae</taxon>
        <taxon>Dictyoglomus</taxon>
    </lineage>
</organism>
<evidence type="ECO:0000259" key="1">
    <source>
        <dbReference type="Pfam" id="PF01995"/>
    </source>
</evidence>
<dbReference type="Pfam" id="PF01995">
    <property type="entry name" value="NRD1_2"/>
    <property type="match status" value="1"/>
</dbReference>
<dbReference type="InterPro" id="IPR038982">
    <property type="entry name" value="NrpR"/>
</dbReference>
<dbReference type="AlphaFoldDB" id="A0A7C3RJD7"/>
<feature type="domain" description="Ribonuclease R winged-helix" evidence="2">
    <location>
        <begin position="10"/>
        <end position="75"/>
    </location>
</feature>
<name>A0A7C3RJD7_DICTH</name>
<dbReference type="SUPFAM" id="SSF46785">
    <property type="entry name" value="Winged helix' DNA-binding domain"/>
    <property type="match status" value="1"/>
</dbReference>
<dbReference type="Gene3D" id="1.10.10.10">
    <property type="entry name" value="Winged helix-like DNA-binding domain superfamily/Winged helix DNA-binding domain"/>
    <property type="match status" value="1"/>
</dbReference>
<reference evidence="3" key="1">
    <citation type="journal article" date="2020" name="mSystems">
        <title>Genome- and Community-Level Interaction Insights into Carbon Utilization and Element Cycling Functions of Hydrothermarchaeota in Hydrothermal Sediment.</title>
        <authorList>
            <person name="Zhou Z."/>
            <person name="Liu Y."/>
            <person name="Xu W."/>
            <person name="Pan J."/>
            <person name="Luo Z.H."/>
            <person name="Li M."/>
        </authorList>
    </citation>
    <scope>NUCLEOTIDE SEQUENCE [LARGE SCALE GENOMIC DNA]</scope>
    <source>
        <strain evidence="3">SpSt-81</strain>
    </source>
</reference>
<proteinExistence type="predicted"/>
<comment type="caution">
    <text evidence="3">The sequence shown here is derived from an EMBL/GenBank/DDBJ whole genome shotgun (WGS) entry which is preliminary data.</text>
</comment>